<evidence type="ECO:0000259" key="6">
    <source>
        <dbReference type="Pfam" id="PF18029"/>
    </source>
</evidence>
<dbReference type="EC" id="4.2.1.96" evidence="3"/>
<evidence type="ECO:0000256" key="5">
    <source>
        <dbReference type="ARBA" id="ARBA00023239"/>
    </source>
</evidence>
<dbReference type="SUPFAM" id="SSF55248">
    <property type="entry name" value="PCD-like"/>
    <property type="match status" value="1"/>
</dbReference>
<dbReference type="InterPro" id="IPR036428">
    <property type="entry name" value="PCD_sf"/>
</dbReference>
<dbReference type="Pfam" id="PF01329">
    <property type="entry name" value="Pterin_4a"/>
    <property type="match status" value="1"/>
</dbReference>
<sequence length="222" mass="23919">MTGRITAADLTDLALADWRVIRREIEANFEAGSYAAAGRFVADVAELCDQLDHHAAVDLRYPGLVHVVSTTHYLDALTDRDVTLARAVSALAAEQGLKSAPRDSMQLEVAVDAVDIDAVVPFWRTVLGYVPEHAGEDEPVRGLIDPEGIEPAVWFQQMAEPRAGRNRVHLDVHVPSDVAEERVAAAIAAGGRLVSDEAAPSCWVLADAEGNEACVCTWQDQG</sequence>
<dbReference type="GO" id="GO:0006729">
    <property type="term" value="P:tetrahydrobiopterin biosynthetic process"/>
    <property type="evidence" value="ECO:0007669"/>
    <property type="project" value="InterPro"/>
</dbReference>
<name>A0A6J4LJN1_9ACTN</name>
<dbReference type="SUPFAM" id="SSF54593">
    <property type="entry name" value="Glyoxalase/Bleomycin resistance protein/Dihydroxybiphenyl dioxygenase"/>
    <property type="match status" value="1"/>
</dbReference>
<evidence type="ECO:0000256" key="4">
    <source>
        <dbReference type="ARBA" id="ARBA00021735"/>
    </source>
</evidence>
<feature type="domain" description="Glyoxalase-like" evidence="6">
    <location>
        <begin position="109"/>
        <end position="216"/>
    </location>
</feature>
<comment type="similarity">
    <text evidence="2">Belongs to the pterin-4-alpha-carbinolamine dehydratase family.</text>
</comment>
<dbReference type="EMBL" id="CADCUF010000139">
    <property type="protein sequence ID" value="CAA9332537.1"/>
    <property type="molecule type" value="Genomic_DNA"/>
</dbReference>
<comment type="catalytic activity">
    <reaction evidence="1">
        <text>(4aS,6R)-4a-hydroxy-L-erythro-5,6,7,8-tetrahydrobiopterin = (6R)-L-erythro-6,7-dihydrobiopterin + H2O</text>
        <dbReference type="Rhea" id="RHEA:11920"/>
        <dbReference type="ChEBI" id="CHEBI:15377"/>
        <dbReference type="ChEBI" id="CHEBI:15642"/>
        <dbReference type="ChEBI" id="CHEBI:43120"/>
        <dbReference type="EC" id="4.2.1.96"/>
    </reaction>
</comment>
<dbReference type="InterPro" id="IPR029068">
    <property type="entry name" value="Glyas_Bleomycin-R_OHBP_Dase"/>
</dbReference>
<reference evidence="7" key="1">
    <citation type="submission" date="2020-02" db="EMBL/GenBank/DDBJ databases">
        <authorList>
            <person name="Meier V. D."/>
        </authorList>
    </citation>
    <scope>NUCLEOTIDE SEQUENCE</scope>
    <source>
        <strain evidence="7">AVDCRST_MAG24</strain>
    </source>
</reference>
<dbReference type="Gene3D" id="3.30.1360.20">
    <property type="entry name" value="Transcriptional coactivator/pterin dehydratase"/>
    <property type="match status" value="1"/>
</dbReference>
<accession>A0A6J4LJN1</accession>
<dbReference type="PANTHER" id="PTHR35908">
    <property type="entry name" value="HYPOTHETICAL FUSION PROTEIN"/>
    <property type="match status" value="1"/>
</dbReference>
<protein>
    <recommendedName>
        <fullName evidence="4">Putative pterin-4-alpha-carbinolamine dehydratase</fullName>
        <ecNumber evidence="3">4.2.1.96</ecNumber>
    </recommendedName>
</protein>
<dbReference type="PANTHER" id="PTHR35908:SF1">
    <property type="entry name" value="CONSERVED PROTEIN"/>
    <property type="match status" value="1"/>
</dbReference>
<evidence type="ECO:0000313" key="7">
    <source>
        <dbReference type="EMBL" id="CAA9332537.1"/>
    </source>
</evidence>
<evidence type="ECO:0000256" key="2">
    <source>
        <dbReference type="ARBA" id="ARBA00006472"/>
    </source>
</evidence>
<dbReference type="AlphaFoldDB" id="A0A6J4LJN1"/>
<gene>
    <name evidence="7" type="ORF">AVDCRST_MAG24-881</name>
</gene>
<organism evidence="7">
    <name type="scientific">uncultured Nocardioidaceae bacterium</name>
    <dbReference type="NCBI Taxonomy" id="253824"/>
    <lineage>
        <taxon>Bacteria</taxon>
        <taxon>Bacillati</taxon>
        <taxon>Actinomycetota</taxon>
        <taxon>Actinomycetes</taxon>
        <taxon>Propionibacteriales</taxon>
        <taxon>Nocardioidaceae</taxon>
        <taxon>environmental samples</taxon>
    </lineage>
</organism>
<keyword evidence="5 7" id="KW-0456">Lyase</keyword>
<dbReference type="Gene3D" id="3.10.180.10">
    <property type="entry name" value="2,3-Dihydroxybiphenyl 1,2-Dioxygenase, domain 1"/>
    <property type="match status" value="1"/>
</dbReference>
<dbReference type="GO" id="GO:0008124">
    <property type="term" value="F:4-alpha-hydroxytetrahydrobiopterin dehydratase activity"/>
    <property type="evidence" value="ECO:0007669"/>
    <property type="project" value="UniProtKB-EC"/>
</dbReference>
<evidence type="ECO:0000256" key="1">
    <source>
        <dbReference type="ARBA" id="ARBA00001554"/>
    </source>
</evidence>
<dbReference type="InterPro" id="IPR041581">
    <property type="entry name" value="Glyoxalase_6"/>
</dbReference>
<dbReference type="Pfam" id="PF18029">
    <property type="entry name" value="Glyoxalase_6"/>
    <property type="match status" value="1"/>
</dbReference>
<dbReference type="InterPro" id="IPR001533">
    <property type="entry name" value="Pterin_deHydtase"/>
</dbReference>
<proteinExistence type="inferred from homology"/>
<evidence type="ECO:0000256" key="3">
    <source>
        <dbReference type="ARBA" id="ARBA00013252"/>
    </source>
</evidence>